<keyword evidence="4" id="KW-1185">Reference proteome</keyword>
<evidence type="ECO:0000313" key="4">
    <source>
        <dbReference type="Proteomes" id="UP000823775"/>
    </source>
</evidence>
<feature type="transmembrane region" description="Helical" evidence="1">
    <location>
        <begin position="82"/>
        <end position="102"/>
    </location>
</feature>
<dbReference type="InterPro" id="IPR055311">
    <property type="entry name" value="PDCT1/2-like"/>
</dbReference>
<accession>A0ABS8RUR9</accession>
<keyword evidence="1" id="KW-0812">Transmembrane</keyword>
<evidence type="ECO:0000256" key="1">
    <source>
        <dbReference type="SAM" id="Phobius"/>
    </source>
</evidence>
<comment type="caution">
    <text evidence="3">The sequence shown here is derived from an EMBL/GenBank/DDBJ whole genome shotgun (WGS) entry which is preliminary data.</text>
</comment>
<dbReference type="Proteomes" id="UP000823775">
    <property type="component" value="Unassembled WGS sequence"/>
</dbReference>
<evidence type="ECO:0000259" key="2">
    <source>
        <dbReference type="Pfam" id="PF24788"/>
    </source>
</evidence>
<keyword evidence="1" id="KW-0472">Membrane</keyword>
<name>A0ABS8RUR9_DATST</name>
<protein>
    <submittedName>
        <fullName evidence="3">Resistance to o-dinitrobenzene</fullName>
    </submittedName>
</protein>
<organism evidence="3 4">
    <name type="scientific">Datura stramonium</name>
    <name type="common">Jimsonweed</name>
    <name type="synonym">Common thornapple</name>
    <dbReference type="NCBI Taxonomy" id="4076"/>
    <lineage>
        <taxon>Eukaryota</taxon>
        <taxon>Viridiplantae</taxon>
        <taxon>Streptophyta</taxon>
        <taxon>Embryophyta</taxon>
        <taxon>Tracheophyta</taxon>
        <taxon>Spermatophyta</taxon>
        <taxon>Magnoliopsida</taxon>
        <taxon>eudicotyledons</taxon>
        <taxon>Gunneridae</taxon>
        <taxon>Pentapetalae</taxon>
        <taxon>asterids</taxon>
        <taxon>lamiids</taxon>
        <taxon>Solanales</taxon>
        <taxon>Solanaceae</taxon>
        <taxon>Solanoideae</taxon>
        <taxon>Datureae</taxon>
        <taxon>Datura</taxon>
    </lineage>
</organism>
<dbReference type="PANTHER" id="PTHR34674">
    <property type="entry name" value="PHOSPHATIDYLCHOLINE:DIACYLGLYCEROL CHOLINEPHOSPHOTRANSFERASE 1-RELATED"/>
    <property type="match status" value="1"/>
</dbReference>
<feature type="transmembrane region" description="Helical" evidence="1">
    <location>
        <begin position="167"/>
        <end position="185"/>
    </location>
</feature>
<keyword evidence="1" id="KW-1133">Transmembrane helix</keyword>
<feature type="transmembrane region" description="Helical" evidence="1">
    <location>
        <begin position="139"/>
        <end position="160"/>
    </location>
</feature>
<feature type="domain" description="AtPDCT1/2 transmembrane" evidence="2">
    <location>
        <begin position="116"/>
        <end position="275"/>
    </location>
</feature>
<dbReference type="EMBL" id="JACEIK010000112">
    <property type="protein sequence ID" value="MCD7449996.1"/>
    <property type="molecule type" value="Genomic_DNA"/>
</dbReference>
<evidence type="ECO:0000313" key="3">
    <source>
        <dbReference type="EMBL" id="MCD7449996.1"/>
    </source>
</evidence>
<sequence>MNVDTVHLRYSPSTLSARSHCISKQKYNGSVNGVQFINKETKDDTKIAHMEKRPSSDFGGSGSGWLSNAFFMRLTARDVFGVVKYHPIPCIFAALLFFFMGVEYTLHMVPSSSPPFDLGFITTRPLHRLLASKPALNTVLAGLNTGFVGMQMVYIVWVFLIEGRPRATIATLFMFTCRGILGYATQLPLPEDFLGSGADFPVGNVSFFLFYSGHVAASVIASLDMKRMQRWKLSYLFDTLNVLQAIRLLSTRGHYTIDLAVGVGAGILFDSLAGKYDDNRKKVLLADSHDDTTNGAFHNSKVHVNGEYLSVSSEIRI</sequence>
<dbReference type="InterPro" id="IPR056361">
    <property type="entry name" value="AtPDCT1_2_TM_dom"/>
</dbReference>
<proteinExistence type="predicted"/>
<dbReference type="Pfam" id="PF24788">
    <property type="entry name" value="AtPDCT1_2"/>
    <property type="match status" value="1"/>
</dbReference>
<feature type="transmembrane region" description="Helical" evidence="1">
    <location>
        <begin position="205"/>
        <end position="223"/>
    </location>
</feature>
<dbReference type="PANTHER" id="PTHR34674:SF1">
    <property type="entry name" value="PHOSPHATIDYLCHOLINE:DIACYLGLYCEROL CHOLINEPHOSPHOTRANSFERASE 1-RELATED"/>
    <property type="match status" value="1"/>
</dbReference>
<gene>
    <name evidence="3" type="primary">ROD1_1</name>
    <name evidence="3" type="ORF">HAX54_002713</name>
</gene>
<reference evidence="3 4" key="1">
    <citation type="journal article" date="2021" name="BMC Genomics">
        <title>Datura genome reveals duplications of psychoactive alkaloid biosynthetic genes and high mutation rate following tissue culture.</title>
        <authorList>
            <person name="Rajewski A."/>
            <person name="Carter-House D."/>
            <person name="Stajich J."/>
            <person name="Litt A."/>
        </authorList>
    </citation>
    <scope>NUCLEOTIDE SEQUENCE [LARGE SCALE GENOMIC DNA]</scope>
    <source>
        <strain evidence="3">AR-01</strain>
    </source>
</reference>